<dbReference type="InterPro" id="IPR050297">
    <property type="entry name" value="LipidA_mod_glycosyltrf_83"/>
</dbReference>
<keyword evidence="7 8" id="KW-0472">Membrane</keyword>
<feature type="transmembrane region" description="Helical" evidence="8">
    <location>
        <begin position="407"/>
        <end position="423"/>
    </location>
</feature>
<keyword evidence="9" id="KW-0732">Signal</keyword>
<feature type="transmembrane region" description="Helical" evidence="8">
    <location>
        <begin position="231"/>
        <end position="249"/>
    </location>
</feature>
<name>A0A833LVE5_9LEPT</name>
<feature type="transmembrane region" description="Helical" evidence="8">
    <location>
        <begin position="376"/>
        <end position="395"/>
    </location>
</feature>
<proteinExistence type="predicted"/>
<dbReference type="GO" id="GO:0016763">
    <property type="term" value="F:pentosyltransferase activity"/>
    <property type="evidence" value="ECO:0007669"/>
    <property type="project" value="TreeGrafter"/>
</dbReference>
<keyword evidence="4 11" id="KW-0808">Transferase</keyword>
<dbReference type="PANTHER" id="PTHR33908">
    <property type="entry name" value="MANNOSYLTRANSFERASE YKCB-RELATED"/>
    <property type="match status" value="1"/>
</dbReference>
<keyword evidence="2" id="KW-1003">Cell membrane</keyword>
<feature type="domain" description="Glycosyltransferase RgtA/B/C/D-like" evidence="10">
    <location>
        <begin position="61"/>
        <end position="219"/>
    </location>
</feature>
<evidence type="ECO:0000256" key="8">
    <source>
        <dbReference type="SAM" id="Phobius"/>
    </source>
</evidence>
<keyword evidence="6 8" id="KW-1133">Transmembrane helix</keyword>
<evidence type="ECO:0000256" key="3">
    <source>
        <dbReference type="ARBA" id="ARBA00022676"/>
    </source>
</evidence>
<evidence type="ECO:0000256" key="9">
    <source>
        <dbReference type="SAM" id="SignalP"/>
    </source>
</evidence>
<feature type="transmembrane region" description="Helical" evidence="8">
    <location>
        <begin position="82"/>
        <end position="100"/>
    </location>
</feature>
<feature type="transmembrane region" description="Helical" evidence="8">
    <location>
        <begin position="205"/>
        <end position="224"/>
    </location>
</feature>
<evidence type="ECO:0000256" key="4">
    <source>
        <dbReference type="ARBA" id="ARBA00022679"/>
    </source>
</evidence>
<evidence type="ECO:0000256" key="5">
    <source>
        <dbReference type="ARBA" id="ARBA00022692"/>
    </source>
</evidence>
<dbReference type="Proteomes" id="UP000460298">
    <property type="component" value="Unassembled WGS sequence"/>
</dbReference>
<organism evidence="11 12">
    <name type="scientific">Leptonema illini</name>
    <dbReference type="NCBI Taxonomy" id="183"/>
    <lineage>
        <taxon>Bacteria</taxon>
        <taxon>Pseudomonadati</taxon>
        <taxon>Spirochaetota</taxon>
        <taxon>Spirochaetia</taxon>
        <taxon>Leptospirales</taxon>
        <taxon>Leptospiraceae</taxon>
        <taxon>Leptonema</taxon>
    </lineage>
</organism>
<protein>
    <submittedName>
        <fullName evidence="11">Glycosyltransferase</fullName>
    </submittedName>
</protein>
<feature type="transmembrane region" description="Helical" evidence="8">
    <location>
        <begin position="435"/>
        <end position="456"/>
    </location>
</feature>
<evidence type="ECO:0000259" key="10">
    <source>
        <dbReference type="Pfam" id="PF13231"/>
    </source>
</evidence>
<dbReference type="EMBL" id="WBUI01000028">
    <property type="protein sequence ID" value="KAB2929619.1"/>
    <property type="molecule type" value="Genomic_DNA"/>
</dbReference>
<dbReference type="InterPro" id="IPR038731">
    <property type="entry name" value="RgtA/B/C-like"/>
</dbReference>
<dbReference type="GO" id="GO:0005886">
    <property type="term" value="C:plasma membrane"/>
    <property type="evidence" value="ECO:0007669"/>
    <property type="project" value="UniProtKB-SubCell"/>
</dbReference>
<feature type="transmembrane region" description="Helical" evidence="8">
    <location>
        <begin position="320"/>
        <end position="338"/>
    </location>
</feature>
<evidence type="ECO:0000313" key="12">
    <source>
        <dbReference type="Proteomes" id="UP000460298"/>
    </source>
</evidence>
<evidence type="ECO:0000313" key="11">
    <source>
        <dbReference type="EMBL" id="KAB2929619.1"/>
    </source>
</evidence>
<accession>A0A833LVE5</accession>
<feature type="transmembrane region" description="Helical" evidence="8">
    <location>
        <begin position="261"/>
        <end position="279"/>
    </location>
</feature>
<evidence type="ECO:0000256" key="6">
    <source>
        <dbReference type="ARBA" id="ARBA00022989"/>
    </source>
</evidence>
<sequence>MNSLQKKILISLILLSLLPAVSLINADMMDIDSAQYAEIAREMTDSDSYLFIRDNGRKYLDKPIMTFWLVSASFKLFGQNNIAFRLPSLIFALLSLYSIYRITVLRSQSERRGLLASLLYASSPGLLSMLVSPLIDIYLTSFLIFIHHAYYLARKKNANYFYLMYFFMGCGFITKGPIAVVIPGISIGVDLLIRRDWKGILSMKIPQGIFVTAALPLFWSYVLFQEFSWYGPNFFIIIQSFGRFYSFIYNQKFDPLFFVKNFAWAFGLFFVPLAVHVFLRLRQALIGSGDASTSSDAIWKRIPLSLWNYVRSDEFRKADFIIPLWLFLTLSLISFSRFQLPQYIYWILPGGAIYMAGVLDRLLFGGLTEGEKPERMPAFFFYLVPALLLLFYIAIPVVAFDLKGMQWFFYLLCLFPLVLWPVLRRHFSDRLIVPVLSGLVVHLTVGWLIYGLLIFYQPSSRIAETVRRLEPGEEVLYKFMISNSQRSYAFYSKRLTRDIFRKDQFEADLRADGSRLVILSGEGLLNFPGFTGGRYDLEILEEHDAYKVSMPSQAFFNKKKRPGVLKKVYLARVTLRNP</sequence>
<dbReference type="AlphaFoldDB" id="A0A833LVE5"/>
<feature type="chain" id="PRO_5032719161" evidence="9">
    <location>
        <begin position="27"/>
        <end position="578"/>
    </location>
</feature>
<keyword evidence="3" id="KW-0328">Glycosyltransferase</keyword>
<evidence type="ECO:0000256" key="2">
    <source>
        <dbReference type="ARBA" id="ARBA00022475"/>
    </source>
</evidence>
<gene>
    <name evidence="11" type="ORF">F9K24_19115</name>
</gene>
<reference evidence="11 12" key="1">
    <citation type="submission" date="2019-10" db="EMBL/GenBank/DDBJ databases">
        <title>Extracellular Electron Transfer in a Candidatus Methanoperedens spp. Enrichment Culture.</title>
        <authorList>
            <person name="Berger S."/>
            <person name="Rangel Shaw D."/>
            <person name="Berben T."/>
            <person name="In 'T Zandt M."/>
            <person name="Frank J."/>
            <person name="Reimann J."/>
            <person name="Jetten M.S.M."/>
            <person name="Welte C.U."/>
        </authorList>
    </citation>
    <scope>NUCLEOTIDE SEQUENCE [LARGE SCALE GENOMIC DNA]</scope>
    <source>
        <strain evidence="11">SB12</strain>
    </source>
</reference>
<evidence type="ECO:0000256" key="1">
    <source>
        <dbReference type="ARBA" id="ARBA00004651"/>
    </source>
</evidence>
<dbReference type="GO" id="GO:0010041">
    <property type="term" value="P:response to iron(III) ion"/>
    <property type="evidence" value="ECO:0007669"/>
    <property type="project" value="TreeGrafter"/>
</dbReference>
<keyword evidence="5 8" id="KW-0812">Transmembrane</keyword>
<feature type="signal peptide" evidence="9">
    <location>
        <begin position="1"/>
        <end position="26"/>
    </location>
</feature>
<comment type="caution">
    <text evidence="11">The sequence shown here is derived from an EMBL/GenBank/DDBJ whole genome shotgun (WGS) entry which is preliminary data.</text>
</comment>
<feature type="transmembrane region" description="Helical" evidence="8">
    <location>
        <begin position="160"/>
        <end position="185"/>
    </location>
</feature>
<comment type="subcellular location">
    <subcellularLocation>
        <location evidence="1">Cell membrane</location>
        <topology evidence="1">Multi-pass membrane protein</topology>
    </subcellularLocation>
</comment>
<evidence type="ECO:0000256" key="7">
    <source>
        <dbReference type="ARBA" id="ARBA00023136"/>
    </source>
</evidence>
<dbReference type="PANTHER" id="PTHR33908:SF3">
    <property type="entry name" value="UNDECAPRENYL PHOSPHATE-ALPHA-4-AMINO-4-DEOXY-L-ARABINOSE ARABINOSYL TRANSFERASE"/>
    <property type="match status" value="1"/>
</dbReference>
<dbReference type="GO" id="GO:0009103">
    <property type="term" value="P:lipopolysaccharide biosynthetic process"/>
    <property type="evidence" value="ECO:0007669"/>
    <property type="project" value="UniProtKB-ARBA"/>
</dbReference>
<dbReference type="Pfam" id="PF13231">
    <property type="entry name" value="PMT_2"/>
    <property type="match status" value="1"/>
</dbReference>
<feature type="transmembrane region" description="Helical" evidence="8">
    <location>
        <begin position="344"/>
        <end position="364"/>
    </location>
</feature>